<evidence type="ECO:0000313" key="8">
    <source>
        <dbReference type="Proteomes" id="UP001151518"/>
    </source>
</evidence>
<evidence type="ECO:0000259" key="6">
    <source>
        <dbReference type="Pfam" id="PF02778"/>
    </source>
</evidence>
<feature type="compositionally biased region" description="Basic and acidic residues" evidence="4">
    <location>
        <begin position="189"/>
        <end position="203"/>
    </location>
</feature>
<dbReference type="GO" id="GO:0000213">
    <property type="term" value="F:tRNA-intron lyase activity"/>
    <property type="evidence" value="ECO:0007669"/>
    <property type="project" value="UniProtKB-EC"/>
</dbReference>
<feature type="domain" description="tRNA intron endonuclease catalytic" evidence="5">
    <location>
        <begin position="266"/>
        <end position="350"/>
    </location>
</feature>
<dbReference type="InterPro" id="IPR036167">
    <property type="entry name" value="tRNA_intron_Endo_cat-like_sf"/>
</dbReference>
<dbReference type="GO" id="GO:0000214">
    <property type="term" value="C:tRNA-intron endonuclease complex"/>
    <property type="evidence" value="ECO:0007669"/>
    <property type="project" value="TreeGrafter"/>
</dbReference>
<evidence type="ECO:0000313" key="7">
    <source>
        <dbReference type="EMBL" id="KAJ2678922.1"/>
    </source>
</evidence>
<comment type="similarity">
    <text evidence="1">Belongs to the tRNA-intron endonuclease family.</text>
</comment>
<gene>
    <name evidence="7" type="primary">TSEN2</name>
    <name evidence="7" type="ORF">GGI25_001911</name>
</gene>
<dbReference type="Pfam" id="PF02778">
    <property type="entry name" value="tRNA_int_endo_N"/>
    <property type="match status" value="1"/>
</dbReference>
<dbReference type="GO" id="GO:0005737">
    <property type="term" value="C:cytoplasm"/>
    <property type="evidence" value="ECO:0007669"/>
    <property type="project" value="TreeGrafter"/>
</dbReference>
<dbReference type="InterPro" id="IPR011856">
    <property type="entry name" value="tRNA_endonuc-like_dom_sf"/>
</dbReference>
<reference evidence="7" key="1">
    <citation type="submission" date="2022-07" db="EMBL/GenBank/DDBJ databases">
        <title>Phylogenomic reconstructions and comparative analyses of Kickxellomycotina fungi.</title>
        <authorList>
            <person name="Reynolds N.K."/>
            <person name="Stajich J.E."/>
            <person name="Barry K."/>
            <person name="Grigoriev I.V."/>
            <person name="Crous P."/>
            <person name="Smith M.E."/>
        </authorList>
    </citation>
    <scope>NUCLEOTIDE SEQUENCE</scope>
    <source>
        <strain evidence="7">NRRL 3115</strain>
    </source>
</reference>
<evidence type="ECO:0000256" key="2">
    <source>
        <dbReference type="ARBA" id="ARBA00012573"/>
    </source>
</evidence>
<evidence type="ECO:0000256" key="3">
    <source>
        <dbReference type="ARBA" id="ARBA00034031"/>
    </source>
</evidence>
<keyword evidence="7" id="KW-0255">Endonuclease</keyword>
<dbReference type="GO" id="GO:0000379">
    <property type="term" value="P:tRNA-type intron splice site recognition and cleavage"/>
    <property type="evidence" value="ECO:0007669"/>
    <property type="project" value="TreeGrafter"/>
</dbReference>
<dbReference type="GO" id="GO:0003676">
    <property type="term" value="F:nucleic acid binding"/>
    <property type="evidence" value="ECO:0007669"/>
    <property type="project" value="InterPro"/>
</dbReference>
<name>A0A9W8KYZ8_9FUNG</name>
<dbReference type="Gene3D" id="3.40.1350.10">
    <property type="match status" value="1"/>
</dbReference>
<dbReference type="PANTHER" id="PTHR21227:SF0">
    <property type="entry name" value="TRNA-SPLICING ENDONUCLEASE SUBUNIT SEN2"/>
    <property type="match status" value="1"/>
</dbReference>
<dbReference type="Pfam" id="PF01974">
    <property type="entry name" value="tRNA_int_endo"/>
    <property type="match status" value="1"/>
</dbReference>
<feature type="region of interest" description="Disordered" evidence="4">
    <location>
        <begin position="1"/>
        <end position="26"/>
    </location>
</feature>
<dbReference type="OrthoDB" id="10249562at2759"/>
<dbReference type="PANTHER" id="PTHR21227">
    <property type="entry name" value="TRNA-SPLICING ENDONUCLEASE SUBUNIT SEN2"/>
    <property type="match status" value="1"/>
</dbReference>
<dbReference type="CDD" id="cd22363">
    <property type="entry name" value="tRNA-intron_lyase_C"/>
    <property type="match status" value="1"/>
</dbReference>
<feature type="domain" description="tRNA intron endonuclease N-terminal" evidence="6">
    <location>
        <begin position="223"/>
        <end position="257"/>
    </location>
</feature>
<dbReference type="AlphaFoldDB" id="A0A9W8KYZ8"/>
<evidence type="ECO:0000256" key="4">
    <source>
        <dbReference type="SAM" id="MobiDB-lite"/>
    </source>
</evidence>
<keyword evidence="7" id="KW-0378">Hydrolase</keyword>
<dbReference type="Proteomes" id="UP001151518">
    <property type="component" value="Unassembled WGS sequence"/>
</dbReference>
<dbReference type="EC" id="4.6.1.16" evidence="2"/>
<organism evidence="7 8">
    <name type="scientific">Coemansia spiralis</name>
    <dbReference type="NCBI Taxonomy" id="417178"/>
    <lineage>
        <taxon>Eukaryota</taxon>
        <taxon>Fungi</taxon>
        <taxon>Fungi incertae sedis</taxon>
        <taxon>Zoopagomycota</taxon>
        <taxon>Kickxellomycotina</taxon>
        <taxon>Kickxellomycetes</taxon>
        <taxon>Kickxellales</taxon>
        <taxon>Kickxellaceae</taxon>
        <taxon>Coemansia</taxon>
    </lineage>
</organism>
<dbReference type="InterPro" id="IPR006678">
    <property type="entry name" value="tRNA_intron_Endonuc_N"/>
</dbReference>
<proteinExistence type="inferred from homology"/>
<keyword evidence="7" id="KW-0540">Nuclease</keyword>
<sequence length="386" mass="44008">MEDEHEYATETATPATQDVPVTAKPKRARRVKPKNMKVIDPLPMTTQPAILPPIGHLLDTIGKKLQTTLMITPIDRLAKLLKALESLPGLNQLLPFIARATLSPLYRIYRLLMPSNMFWPILVPRKVPATVGVVRDANGDAVDCCVWVFEWTELWRGGAFGKGLLSRSDPTWVQRYRRDMGDSGSNTKYLEDITRERRQERQQQDTTEPRQPLDIAPEQLQKMEPLQLSPHEALFLAEIGCLDATHSGVPVSYADLWRLYAIKSDFVLKYAAYYYYRAKGWVVKSGIKFGTDFLLYRGGPSKAHSQYSVVVRHASDSGHPAVLSESWQYLLALSRVTSQAQKKLVVCYIELPDTVCQEHAKMEFPPDLHMCRVREFVIQRFNPNRK</sequence>
<dbReference type="EMBL" id="JANBTW010000016">
    <property type="protein sequence ID" value="KAJ2678922.1"/>
    <property type="molecule type" value="Genomic_DNA"/>
</dbReference>
<evidence type="ECO:0000256" key="1">
    <source>
        <dbReference type="ARBA" id="ARBA00008078"/>
    </source>
</evidence>
<dbReference type="InterPro" id="IPR006677">
    <property type="entry name" value="tRNA_intron_Endonuc_cat-like"/>
</dbReference>
<accession>A0A9W8KYZ8</accession>
<protein>
    <recommendedName>
        <fullName evidence="2">tRNA-intron lyase</fullName>
        <ecNumber evidence="2">4.6.1.16</ecNumber>
    </recommendedName>
</protein>
<dbReference type="NCBIfam" id="TIGR00324">
    <property type="entry name" value="endA"/>
    <property type="match status" value="1"/>
</dbReference>
<evidence type="ECO:0000259" key="5">
    <source>
        <dbReference type="Pfam" id="PF01974"/>
    </source>
</evidence>
<feature type="region of interest" description="Disordered" evidence="4">
    <location>
        <begin position="177"/>
        <end position="214"/>
    </location>
</feature>
<keyword evidence="7" id="KW-0456">Lyase</keyword>
<dbReference type="SUPFAM" id="SSF53032">
    <property type="entry name" value="tRNA-intron endonuclease catalytic domain-like"/>
    <property type="match status" value="1"/>
</dbReference>
<dbReference type="InterPro" id="IPR006676">
    <property type="entry name" value="tRNA_splic"/>
</dbReference>
<comment type="catalytic activity">
    <reaction evidence="3">
        <text>pretRNA = a 3'-half-tRNA molecule with a 5'-OH end + a 5'-half-tRNA molecule with a 2',3'-cyclic phosphate end + an intron with a 2',3'-cyclic phosphate and a 5'-hydroxyl terminus.</text>
        <dbReference type="EC" id="4.6.1.16"/>
    </reaction>
</comment>
<comment type="caution">
    <text evidence="7">The sequence shown here is derived from an EMBL/GenBank/DDBJ whole genome shotgun (WGS) entry which is preliminary data.</text>
</comment>